<protein>
    <submittedName>
        <fullName evidence="1">Uncharacterized protein</fullName>
    </submittedName>
</protein>
<reference evidence="2" key="1">
    <citation type="journal article" date="2019" name="Int. J. Syst. Evol. Microbiol.">
        <title>The Global Catalogue of Microorganisms (GCM) 10K type strain sequencing project: providing services to taxonomists for standard genome sequencing and annotation.</title>
        <authorList>
            <consortium name="The Broad Institute Genomics Platform"/>
            <consortium name="The Broad Institute Genome Sequencing Center for Infectious Disease"/>
            <person name="Wu L."/>
            <person name="Ma J."/>
        </authorList>
    </citation>
    <scope>NUCLEOTIDE SEQUENCE [LARGE SCALE GENOMIC DNA]</scope>
    <source>
        <strain evidence="2">NBRC 112502</strain>
    </source>
</reference>
<name>A0ABQ6ABZ3_9PROT</name>
<dbReference type="Proteomes" id="UP001156641">
    <property type="component" value="Unassembled WGS sequence"/>
</dbReference>
<evidence type="ECO:0000313" key="2">
    <source>
        <dbReference type="Proteomes" id="UP001156641"/>
    </source>
</evidence>
<sequence length="73" mass="7767">MSDFIYIAFDAGTGRPLAHACKAIYALQTADAVMPAAAIYILQAGASGPWMWAEKIPLERACTLIPATPVGMR</sequence>
<proteinExistence type="predicted"/>
<gene>
    <name evidence="1" type="ORF">GCM10010909_35290</name>
</gene>
<comment type="caution">
    <text evidence="1">The sequence shown here is derived from an EMBL/GenBank/DDBJ whole genome shotgun (WGS) entry which is preliminary data.</text>
</comment>
<dbReference type="RefSeq" id="WP_284259706.1">
    <property type="nucleotide sequence ID" value="NZ_BSOS01000097.1"/>
</dbReference>
<organism evidence="1 2">
    <name type="scientific">Acidocella aquatica</name>
    <dbReference type="NCBI Taxonomy" id="1922313"/>
    <lineage>
        <taxon>Bacteria</taxon>
        <taxon>Pseudomonadati</taxon>
        <taxon>Pseudomonadota</taxon>
        <taxon>Alphaproteobacteria</taxon>
        <taxon>Acetobacterales</taxon>
        <taxon>Acidocellaceae</taxon>
        <taxon>Acidocella</taxon>
    </lineage>
</organism>
<accession>A0ABQ6ABZ3</accession>
<evidence type="ECO:0000313" key="1">
    <source>
        <dbReference type="EMBL" id="GLR68847.1"/>
    </source>
</evidence>
<keyword evidence="2" id="KW-1185">Reference proteome</keyword>
<dbReference type="EMBL" id="BSOS01000097">
    <property type="protein sequence ID" value="GLR68847.1"/>
    <property type="molecule type" value="Genomic_DNA"/>
</dbReference>